<dbReference type="EMBL" id="JASCIR010000002">
    <property type="protein sequence ID" value="MDI3385380.1"/>
    <property type="molecule type" value="Genomic_DNA"/>
</dbReference>
<proteinExistence type="predicted"/>
<organism evidence="1 2">
    <name type="scientific">Streptomyces solicavernae</name>
    <dbReference type="NCBI Taxonomy" id="3043614"/>
    <lineage>
        <taxon>Bacteria</taxon>
        <taxon>Bacillati</taxon>
        <taxon>Actinomycetota</taxon>
        <taxon>Actinomycetes</taxon>
        <taxon>Kitasatosporales</taxon>
        <taxon>Streptomycetaceae</taxon>
        <taxon>Streptomyces</taxon>
    </lineage>
</organism>
<evidence type="ECO:0000313" key="1">
    <source>
        <dbReference type="EMBL" id="MDI3385380.1"/>
    </source>
</evidence>
<dbReference type="Proteomes" id="UP001224661">
    <property type="component" value="Unassembled WGS sequence"/>
</dbReference>
<sequence>MVRGQQPDGLAELLAACARVAGRRRWLEFDQARDWLPGPVGNGPE</sequence>
<accession>A0ABT6RM55</accession>
<reference evidence="1 2" key="1">
    <citation type="submission" date="2023-05" db="EMBL/GenBank/DDBJ databases">
        <title>Draft genome sequence of Streptomyces sp. B-S-A8 isolated from a cave soil in Thailand.</title>
        <authorList>
            <person name="Chamroensaksri N."/>
            <person name="Muangham S."/>
        </authorList>
    </citation>
    <scope>NUCLEOTIDE SEQUENCE [LARGE SCALE GENOMIC DNA]</scope>
    <source>
        <strain evidence="1 2">B-S-A8</strain>
    </source>
</reference>
<name>A0ABT6RM55_9ACTN</name>
<keyword evidence="2" id="KW-1185">Reference proteome</keyword>
<gene>
    <name evidence="1" type="ORF">QIS99_04010</name>
</gene>
<comment type="caution">
    <text evidence="1">The sequence shown here is derived from an EMBL/GenBank/DDBJ whole genome shotgun (WGS) entry which is preliminary data.</text>
</comment>
<dbReference type="RefSeq" id="WP_282510409.1">
    <property type="nucleotide sequence ID" value="NZ_JASCIR010000002.1"/>
</dbReference>
<protein>
    <submittedName>
        <fullName evidence="1">Uncharacterized protein</fullName>
    </submittedName>
</protein>
<evidence type="ECO:0000313" key="2">
    <source>
        <dbReference type="Proteomes" id="UP001224661"/>
    </source>
</evidence>